<dbReference type="InterPro" id="IPR003607">
    <property type="entry name" value="HD/PDEase_dom"/>
</dbReference>
<proteinExistence type="predicted"/>
<dbReference type="SMART" id="SM00471">
    <property type="entry name" value="HDc"/>
    <property type="match status" value="1"/>
</dbReference>
<dbReference type="SUPFAM" id="SSF109604">
    <property type="entry name" value="HD-domain/PDEase-like"/>
    <property type="match status" value="1"/>
</dbReference>
<dbReference type="InterPro" id="IPR003018">
    <property type="entry name" value="GAF"/>
</dbReference>
<dbReference type="Gene3D" id="3.30.450.40">
    <property type="match status" value="1"/>
</dbReference>
<dbReference type="PROSITE" id="PS51832">
    <property type="entry name" value="HD_GYP"/>
    <property type="match status" value="1"/>
</dbReference>
<dbReference type="GO" id="GO:0016787">
    <property type="term" value="F:hydrolase activity"/>
    <property type="evidence" value="ECO:0007669"/>
    <property type="project" value="UniProtKB-KW"/>
</dbReference>
<dbReference type="Pfam" id="PF13487">
    <property type="entry name" value="HD_5"/>
    <property type="match status" value="1"/>
</dbReference>
<organism evidence="2 3">
    <name type="scientific">Desulfocurvibacter africanus subsp. africanus str. Walvis Bay</name>
    <dbReference type="NCBI Taxonomy" id="690850"/>
    <lineage>
        <taxon>Bacteria</taxon>
        <taxon>Pseudomonadati</taxon>
        <taxon>Thermodesulfobacteriota</taxon>
        <taxon>Desulfovibrionia</taxon>
        <taxon>Desulfovibrionales</taxon>
        <taxon>Desulfovibrionaceae</taxon>
        <taxon>Desulfocurvibacter</taxon>
    </lineage>
</organism>
<dbReference type="RefSeq" id="WP_014260929.1">
    <property type="nucleotide sequence ID" value="NC_016629.1"/>
</dbReference>
<dbReference type="CDD" id="cd00077">
    <property type="entry name" value="HDc"/>
    <property type="match status" value="1"/>
</dbReference>
<dbReference type="Pfam" id="PF01590">
    <property type="entry name" value="GAF"/>
    <property type="match status" value="1"/>
</dbReference>
<protein>
    <submittedName>
        <fullName evidence="2">Metal dependent phosphohydrolase with GAF sensor</fullName>
    </submittedName>
</protein>
<dbReference type="eggNOG" id="COG2203">
    <property type="taxonomic scope" value="Bacteria"/>
</dbReference>
<dbReference type="Proteomes" id="UP000007844">
    <property type="component" value="Chromosome"/>
</dbReference>
<dbReference type="STRING" id="690850.Desaf_2971"/>
<dbReference type="EMBL" id="CP003221">
    <property type="protein sequence ID" value="EGJ51273.1"/>
    <property type="molecule type" value="Genomic_DNA"/>
</dbReference>
<keyword evidence="2" id="KW-0378">Hydrolase</keyword>
<dbReference type="SUPFAM" id="SSF55781">
    <property type="entry name" value="GAF domain-like"/>
    <property type="match status" value="1"/>
</dbReference>
<dbReference type="eggNOG" id="COG3437">
    <property type="taxonomic scope" value="Bacteria"/>
</dbReference>
<sequence length="420" mass="47435">MSRSLDVVTAESAVSRILGITNELNRLQDVDAILDRILFEARRLSKADAGSIFLVEDGKLRFSYMQNDTLFGKQSLTPAVYSNFSVPIDETSIVGYVAKTGEILVIDDAYQLNPEQPYSFNRSYDEKSGYRTTSIMTIPLRSFEDRLLGVMQIINAMDEENKFTSFGPDSRIYLPLFASHATGAIERSRMTREIILRMMRMAELHDPRETGQHVQRVGAFAAEIYHRYALNKGYSREQIRYMKGMIRLAAMLHDVGKIGVPDSVLKKPGKLTDEEFDLMKLHTLKGARLFSQPTSELDRLCGAIAMHHHEKWNGTGYPGHWTENATQAEQPQPLSGENIPLGARIVAVADVYDALMSVRCYKEPWPEERVLETLRKDAGSHFDPEVVEAFFQIHDVIVAIREKYQEIPAEAAACRTVVAP</sequence>
<keyword evidence="3" id="KW-1185">Reference proteome</keyword>
<feature type="domain" description="HD-GYP" evidence="1">
    <location>
        <begin position="188"/>
        <end position="406"/>
    </location>
</feature>
<dbReference type="PANTHER" id="PTHR43155">
    <property type="entry name" value="CYCLIC DI-GMP PHOSPHODIESTERASE PA4108-RELATED"/>
    <property type="match status" value="1"/>
</dbReference>
<name>F3Z264_DESAF</name>
<evidence type="ECO:0000313" key="3">
    <source>
        <dbReference type="Proteomes" id="UP000007844"/>
    </source>
</evidence>
<dbReference type="PANTHER" id="PTHR43155:SF2">
    <property type="entry name" value="CYCLIC DI-GMP PHOSPHODIESTERASE PA4108"/>
    <property type="match status" value="1"/>
</dbReference>
<dbReference type="HOGENOM" id="CLU_000445_92_13_7"/>
<dbReference type="Gene3D" id="1.10.3210.10">
    <property type="entry name" value="Hypothetical protein af1432"/>
    <property type="match status" value="1"/>
</dbReference>
<gene>
    <name evidence="2" type="ORF">Desaf_2971</name>
</gene>
<evidence type="ECO:0000313" key="2">
    <source>
        <dbReference type="EMBL" id="EGJ51273.1"/>
    </source>
</evidence>
<dbReference type="InterPro" id="IPR029016">
    <property type="entry name" value="GAF-like_dom_sf"/>
</dbReference>
<accession>F3Z264</accession>
<evidence type="ECO:0000259" key="1">
    <source>
        <dbReference type="PROSITE" id="PS51832"/>
    </source>
</evidence>
<dbReference type="InterPro" id="IPR037522">
    <property type="entry name" value="HD_GYP_dom"/>
</dbReference>
<dbReference type="KEGG" id="daf:Desaf_2971"/>
<dbReference type="SMART" id="SM00065">
    <property type="entry name" value="GAF"/>
    <property type="match status" value="1"/>
</dbReference>
<dbReference type="AlphaFoldDB" id="F3Z264"/>
<reference evidence="2 3" key="1">
    <citation type="journal article" date="2011" name="J. Bacteriol.">
        <title>Genome sequence of the mercury-methylating and pleomorphic Desulfovibrio africanus Strain Walvis Bay.</title>
        <authorList>
            <person name="Brown S.D."/>
            <person name="Wall J.D."/>
            <person name="Kucken A.M."/>
            <person name="Gilmour C.C."/>
            <person name="Podar M."/>
            <person name="Brandt C.C."/>
            <person name="Teshima H."/>
            <person name="Detter J.C."/>
            <person name="Han C.S."/>
            <person name="Land M.L."/>
            <person name="Lucas S."/>
            <person name="Han J."/>
            <person name="Pennacchio L."/>
            <person name="Nolan M."/>
            <person name="Pitluck S."/>
            <person name="Woyke T."/>
            <person name="Goodwin L."/>
            <person name="Palumbo A.V."/>
            <person name="Elias D.A."/>
        </authorList>
    </citation>
    <scope>NUCLEOTIDE SEQUENCE [LARGE SCALE GENOMIC DNA]</scope>
    <source>
        <strain evidence="2 3">Walvis Bay</strain>
    </source>
</reference>